<evidence type="ECO:0000256" key="1">
    <source>
        <dbReference type="SAM" id="Phobius"/>
    </source>
</evidence>
<name>A0A6J4HP63_9PROT</name>
<dbReference type="EMBL" id="CADCTG010000105">
    <property type="protein sequence ID" value="CAA9228058.1"/>
    <property type="molecule type" value="Genomic_DNA"/>
</dbReference>
<accession>A0A6J4HP63</accession>
<reference evidence="3" key="1">
    <citation type="submission" date="2020-02" db="EMBL/GenBank/DDBJ databases">
        <authorList>
            <person name="Meier V. D."/>
        </authorList>
    </citation>
    <scope>NUCLEOTIDE SEQUENCE</scope>
    <source>
        <strain evidence="3">AVDCRST_MAG08</strain>
    </source>
</reference>
<organism evidence="3">
    <name type="scientific">uncultured Acetobacteraceae bacterium</name>
    <dbReference type="NCBI Taxonomy" id="169975"/>
    <lineage>
        <taxon>Bacteria</taxon>
        <taxon>Pseudomonadati</taxon>
        <taxon>Pseudomonadota</taxon>
        <taxon>Alphaproteobacteria</taxon>
        <taxon>Acetobacterales</taxon>
        <taxon>Acetobacteraceae</taxon>
        <taxon>environmental samples</taxon>
    </lineage>
</organism>
<feature type="transmembrane region" description="Helical" evidence="1">
    <location>
        <begin position="144"/>
        <end position="167"/>
    </location>
</feature>
<feature type="transmembrane region" description="Helical" evidence="1">
    <location>
        <begin position="99"/>
        <end position="132"/>
    </location>
</feature>
<proteinExistence type="predicted"/>
<keyword evidence="1" id="KW-0472">Membrane</keyword>
<dbReference type="AlphaFoldDB" id="A0A6J4HP63"/>
<gene>
    <name evidence="3" type="ORF">AVDCRST_MAG08-961</name>
</gene>
<evidence type="ECO:0000259" key="2">
    <source>
        <dbReference type="Pfam" id="PF07331"/>
    </source>
</evidence>
<protein>
    <submittedName>
        <fullName evidence="3">Tripartite tricarboxylate transporter TctB family</fullName>
    </submittedName>
</protein>
<keyword evidence="1" id="KW-1133">Transmembrane helix</keyword>
<keyword evidence="1" id="KW-0812">Transmembrane</keyword>
<dbReference type="Pfam" id="PF07331">
    <property type="entry name" value="TctB"/>
    <property type="match status" value="1"/>
</dbReference>
<feature type="transmembrane region" description="Helical" evidence="1">
    <location>
        <begin position="60"/>
        <end position="79"/>
    </location>
</feature>
<sequence length="178" mass="18513">MSATGNDAAAAAAPPRGVRTVAVEVATALLLGGLGAAAIWDSRRLGAGWGAEGPQSGYFPFWIGLVLAAASLGNLALALRAARRGVKGGGGLFVTWPQLRLVLSVLLPTAIYVAAIPFTGLYLASALLVAWFMMRLGGFRWWSAAPAGLATALVAFVVFETWFLVALPKGPIETWLGY</sequence>
<evidence type="ECO:0000313" key="3">
    <source>
        <dbReference type="EMBL" id="CAA9228058.1"/>
    </source>
</evidence>
<dbReference type="InterPro" id="IPR009936">
    <property type="entry name" value="DUF1468"/>
</dbReference>
<feature type="domain" description="DUF1468" evidence="2">
    <location>
        <begin position="28"/>
        <end position="168"/>
    </location>
</feature>
<feature type="transmembrane region" description="Helical" evidence="1">
    <location>
        <begin position="21"/>
        <end position="40"/>
    </location>
</feature>